<dbReference type="Proteomes" id="UP000235786">
    <property type="component" value="Unassembled WGS sequence"/>
</dbReference>
<dbReference type="STRING" id="1149755.A0A2J6RTX7"/>
<evidence type="ECO:0000259" key="1">
    <source>
        <dbReference type="Pfam" id="PF01636"/>
    </source>
</evidence>
<feature type="domain" description="Aminoglycoside phosphotransferase" evidence="1">
    <location>
        <begin position="149"/>
        <end position="298"/>
    </location>
</feature>
<proteinExistence type="predicted"/>
<accession>A0A2J6RTX7</accession>
<reference evidence="2 3" key="1">
    <citation type="submission" date="2016-04" db="EMBL/GenBank/DDBJ databases">
        <title>A degradative enzymes factory behind the ericoid mycorrhizal symbiosis.</title>
        <authorList>
            <consortium name="DOE Joint Genome Institute"/>
            <person name="Martino E."/>
            <person name="Morin E."/>
            <person name="Grelet G."/>
            <person name="Kuo A."/>
            <person name="Kohler A."/>
            <person name="Daghino S."/>
            <person name="Barry K."/>
            <person name="Choi C."/>
            <person name="Cichocki N."/>
            <person name="Clum A."/>
            <person name="Copeland A."/>
            <person name="Hainaut M."/>
            <person name="Haridas S."/>
            <person name="Labutti K."/>
            <person name="Lindquist E."/>
            <person name="Lipzen A."/>
            <person name="Khouja H.-R."/>
            <person name="Murat C."/>
            <person name="Ohm R."/>
            <person name="Olson A."/>
            <person name="Spatafora J."/>
            <person name="Veneault-Fourrey C."/>
            <person name="Henrissat B."/>
            <person name="Grigoriev I."/>
            <person name="Martin F."/>
            <person name="Perotto S."/>
        </authorList>
    </citation>
    <scope>NUCLEOTIDE SEQUENCE [LARGE SCALE GENOMIC DNA]</scope>
    <source>
        <strain evidence="2 3">F</strain>
    </source>
</reference>
<protein>
    <recommendedName>
        <fullName evidence="1">Aminoglycoside phosphotransferase domain-containing protein</fullName>
    </recommendedName>
</protein>
<evidence type="ECO:0000313" key="2">
    <source>
        <dbReference type="EMBL" id="PMD41903.1"/>
    </source>
</evidence>
<sequence>MAQLQQAENDAMPVQILQQLSQTPYACTSVTQQSTRPGNFVYRGVLAQPLTLQNGGRASSIIIKHSTDLAATYRDSPLDIKRCIFEESLFNSVADFSPPTTTTTVIKAPRLHLYNRQTSSSTQVLEDFSNTTGFKAMLFSPNADSLLPQSSRTTIGRNLGSWLRSFHTWASAPERAALRAQLPQDDPMRKLKRLLTYDGFLRALENYPELLEGHKETLETIRDVMIKEFEKLPTEGDENLGLIHGDFWSGNILIPSTGWREPPPSDGTNELFIIDWEFAQFGHRCYDLGQIVGDLCERKVYNKIDTGLAVMEGVIDGYGELSDYMAFRTAIHVGVHLVGYYNRRPQRGPWVASPEAIVAGMTAGRDFIIKGWEKDRKFFEGSLLASLFTAK</sequence>
<dbReference type="SUPFAM" id="SSF56112">
    <property type="entry name" value="Protein kinase-like (PK-like)"/>
    <property type="match status" value="1"/>
</dbReference>
<name>A0A2J6RTX7_HYAVF</name>
<dbReference type="EMBL" id="KZ613944">
    <property type="protein sequence ID" value="PMD41903.1"/>
    <property type="molecule type" value="Genomic_DNA"/>
</dbReference>
<dbReference type="Pfam" id="PF01636">
    <property type="entry name" value="APH"/>
    <property type="match status" value="1"/>
</dbReference>
<dbReference type="Gene3D" id="3.90.1200.10">
    <property type="match status" value="1"/>
</dbReference>
<dbReference type="OrthoDB" id="25129at2759"/>
<dbReference type="InterPro" id="IPR011009">
    <property type="entry name" value="Kinase-like_dom_sf"/>
</dbReference>
<organism evidence="2 3">
    <name type="scientific">Hyaloscypha variabilis (strain UAMH 11265 / GT02V1 / F)</name>
    <name type="common">Meliniomyces variabilis</name>
    <dbReference type="NCBI Taxonomy" id="1149755"/>
    <lineage>
        <taxon>Eukaryota</taxon>
        <taxon>Fungi</taxon>
        <taxon>Dikarya</taxon>
        <taxon>Ascomycota</taxon>
        <taxon>Pezizomycotina</taxon>
        <taxon>Leotiomycetes</taxon>
        <taxon>Helotiales</taxon>
        <taxon>Hyaloscyphaceae</taxon>
        <taxon>Hyaloscypha</taxon>
        <taxon>Hyaloscypha variabilis</taxon>
    </lineage>
</organism>
<evidence type="ECO:0000313" key="3">
    <source>
        <dbReference type="Proteomes" id="UP000235786"/>
    </source>
</evidence>
<dbReference type="InterPro" id="IPR002575">
    <property type="entry name" value="Aminoglycoside_PTrfase"/>
</dbReference>
<keyword evidence="3" id="KW-1185">Reference proteome</keyword>
<gene>
    <name evidence="2" type="ORF">L207DRAFT_511661</name>
</gene>
<dbReference type="AlphaFoldDB" id="A0A2J6RTX7"/>